<dbReference type="EMBL" id="MHWB01000004">
    <property type="protein sequence ID" value="OHB02443.1"/>
    <property type="molecule type" value="Genomic_DNA"/>
</dbReference>
<evidence type="ECO:0000256" key="1">
    <source>
        <dbReference type="ARBA" id="ARBA00022679"/>
    </source>
</evidence>
<name>A0A1G2TZ50_9BACT</name>
<dbReference type="CDD" id="cd03801">
    <property type="entry name" value="GT4_PimA-like"/>
    <property type="match status" value="1"/>
</dbReference>
<feature type="domain" description="Glycosyl transferase family 1" evidence="2">
    <location>
        <begin position="173"/>
        <end position="344"/>
    </location>
</feature>
<comment type="caution">
    <text evidence="3">The sequence shown here is derived from an EMBL/GenBank/DDBJ whole genome shotgun (WGS) entry which is preliminary data.</text>
</comment>
<reference evidence="3 4" key="1">
    <citation type="journal article" date="2016" name="Nat. Commun.">
        <title>Thousands of microbial genomes shed light on interconnected biogeochemical processes in an aquifer system.</title>
        <authorList>
            <person name="Anantharaman K."/>
            <person name="Brown C.T."/>
            <person name="Hug L.A."/>
            <person name="Sharon I."/>
            <person name="Castelle C.J."/>
            <person name="Probst A.J."/>
            <person name="Thomas B.C."/>
            <person name="Singh A."/>
            <person name="Wilkins M.J."/>
            <person name="Karaoz U."/>
            <person name="Brodie E.L."/>
            <person name="Williams K.H."/>
            <person name="Hubbard S.S."/>
            <person name="Banfield J.F."/>
        </authorList>
    </citation>
    <scope>NUCLEOTIDE SEQUENCE [LARGE SCALE GENOMIC DNA]</scope>
</reference>
<gene>
    <name evidence="3" type="ORF">A3A96_01040</name>
</gene>
<dbReference type="Pfam" id="PF00534">
    <property type="entry name" value="Glycos_transf_1"/>
    <property type="match status" value="1"/>
</dbReference>
<sequence length="367" mass="42939">MQLVYLTSKKYPSSTADHFFVRNMAEVFSKILSEDFTFIVRQTGPELKSINVKVLYAPSRVRTVYYFFSLPFFIFRRHNCSDCFFFSNDPYLLSVLIFWRKIFGFKYKICSDWHQIFQDWRDGYIANNSDFLISTSERLKDLIIKKTGLQKNKIFVAYGGVDLSKFNPNTDIPNLRKQLNLPLDCILVGYVGFYKTMGMSKGVDMMIESLRFIPDKKVKMVFVGGKPNEIEEYQSLAIKNGVEDRCIFLGVVSQELVPKYEQTMDMLVIPYPDKPHFRDWGFPMKVYEYMASKKPIIYSNLPIIGEVLEDCAISFEPDNPRDLADKIEKFNSEPKEGIDWAEKALEKVKNFTWQKRAEKITNFLTRN</sequence>
<evidence type="ECO:0000259" key="2">
    <source>
        <dbReference type="Pfam" id="PF00534"/>
    </source>
</evidence>
<accession>A0A1G2TZ50</accession>
<dbReference type="AlphaFoldDB" id="A0A1G2TZ50"/>
<organism evidence="3 4">
    <name type="scientific">Candidatus Zambryskibacteria bacterium RIFCSPLOWO2_01_FULL_39_39</name>
    <dbReference type="NCBI Taxonomy" id="1802758"/>
    <lineage>
        <taxon>Bacteria</taxon>
        <taxon>Candidatus Zambryskiibacteriota</taxon>
    </lineage>
</organism>
<dbReference type="SUPFAM" id="SSF53756">
    <property type="entry name" value="UDP-Glycosyltransferase/glycogen phosphorylase"/>
    <property type="match status" value="1"/>
</dbReference>
<dbReference type="PANTHER" id="PTHR46401">
    <property type="entry name" value="GLYCOSYLTRANSFERASE WBBK-RELATED"/>
    <property type="match status" value="1"/>
</dbReference>
<dbReference type="PANTHER" id="PTHR46401:SF2">
    <property type="entry name" value="GLYCOSYLTRANSFERASE WBBK-RELATED"/>
    <property type="match status" value="1"/>
</dbReference>
<proteinExistence type="predicted"/>
<evidence type="ECO:0000313" key="4">
    <source>
        <dbReference type="Proteomes" id="UP000177707"/>
    </source>
</evidence>
<dbReference type="Proteomes" id="UP000177707">
    <property type="component" value="Unassembled WGS sequence"/>
</dbReference>
<dbReference type="STRING" id="1802758.A3A96_01040"/>
<dbReference type="GO" id="GO:0016757">
    <property type="term" value="F:glycosyltransferase activity"/>
    <property type="evidence" value="ECO:0007669"/>
    <property type="project" value="TreeGrafter"/>
</dbReference>
<protein>
    <recommendedName>
        <fullName evidence="2">Glycosyl transferase family 1 domain-containing protein</fullName>
    </recommendedName>
</protein>
<keyword evidence="1" id="KW-0808">Transferase</keyword>
<dbReference type="Gene3D" id="3.40.50.2000">
    <property type="entry name" value="Glycogen Phosphorylase B"/>
    <property type="match status" value="2"/>
</dbReference>
<dbReference type="GO" id="GO:0009103">
    <property type="term" value="P:lipopolysaccharide biosynthetic process"/>
    <property type="evidence" value="ECO:0007669"/>
    <property type="project" value="TreeGrafter"/>
</dbReference>
<dbReference type="InterPro" id="IPR001296">
    <property type="entry name" value="Glyco_trans_1"/>
</dbReference>
<evidence type="ECO:0000313" key="3">
    <source>
        <dbReference type="EMBL" id="OHB02443.1"/>
    </source>
</evidence>